<sequence>MLNRDSPHHPHPHPPSTNLAPFRNITKKNVLHPLRKKHGIQKRSELPRGFKRVPRLREDTGRLLQKGKHPQSSKVGPNKSPRKTKVAALIPLPLTSEIARVTPLPPAEQMIRNRTPALHPIVWITGERVPQSVEEIIGELATL</sequence>
<organism evidence="2">
    <name type="scientific">Cacopsylla melanoneura</name>
    <dbReference type="NCBI Taxonomy" id="428564"/>
    <lineage>
        <taxon>Eukaryota</taxon>
        <taxon>Metazoa</taxon>
        <taxon>Ecdysozoa</taxon>
        <taxon>Arthropoda</taxon>
        <taxon>Hexapoda</taxon>
        <taxon>Insecta</taxon>
        <taxon>Pterygota</taxon>
        <taxon>Neoptera</taxon>
        <taxon>Paraneoptera</taxon>
        <taxon>Hemiptera</taxon>
        <taxon>Sternorrhyncha</taxon>
        <taxon>Psylloidea</taxon>
        <taxon>Psyllidae</taxon>
        <taxon>Psyllinae</taxon>
        <taxon>Cacopsylla</taxon>
    </lineage>
</organism>
<feature type="region of interest" description="Disordered" evidence="1">
    <location>
        <begin position="1"/>
        <end position="85"/>
    </location>
</feature>
<evidence type="ECO:0000256" key="1">
    <source>
        <dbReference type="SAM" id="MobiDB-lite"/>
    </source>
</evidence>
<accession>A0A8D8PL83</accession>
<proteinExistence type="predicted"/>
<dbReference type="EMBL" id="HBUF01006405">
    <property type="protein sequence ID" value="CAG6607069.1"/>
    <property type="molecule type" value="Transcribed_RNA"/>
</dbReference>
<feature type="compositionally biased region" description="Basic residues" evidence="1">
    <location>
        <begin position="25"/>
        <end position="41"/>
    </location>
</feature>
<evidence type="ECO:0000313" key="2">
    <source>
        <dbReference type="EMBL" id="CAG6607072.1"/>
    </source>
</evidence>
<dbReference type="EMBL" id="HBUF01006406">
    <property type="protein sequence ID" value="CAG6607072.1"/>
    <property type="molecule type" value="Transcribed_RNA"/>
</dbReference>
<protein>
    <submittedName>
        <fullName evidence="2">Uncharacterized protein</fullName>
    </submittedName>
</protein>
<dbReference type="AlphaFoldDB" id="A0A8D8PL83"/>
<name>A0A8D8PL83_9HEMI</name>
<reference evidence="2" key="1">
    <citation type="submission" date="2021-05" db="EMBL/GenBank/DDBJ databases">
        <authorList>
            <person name="Alioto T."/>
            <person name="Alioto T."/>
            <person name="Gomez Garrido J."/>
        </authorList>
    </citation>
    <scope>NUCLEOTIDE SEQUENCE</scope>
</reference>